<evidence type="ECO:0000313" key="2">
    <source>
        <dbReference type="Proteomes" id="UP001165653"/>
    </source>
</evidence>
<evidence type="ECO:0000313" key="1">
    <source>
        <dbReference type="EMBL" id="MCW1914386.1"/>
    </source>
</evidence>
<protein>
    <submittedName>
        <fullName evidence="1">Uncharacterized protein</fullName>
    </submittedName>
</protein>
<comment type="caution">
    <text evidence="1">The sequence shown here is derived from an EMBL/GenBank/DDBJ whole genome shotgun (WGS) entry which is preliminary data.</text>
</comment>
<sequence length="149" mass="16576">MIQHANTTTRNLASFKAEKPWGALHGLLHPATRRRTGGIAMLDRLIPLIVVFAAAPIHGAELPTELKVLSYDEQVEALKSESSKTLVHFSAKKMPEPTPAEIREYEKKAIPVEVKLTRGSESGLMPLAPNWTLTPKHDRGIINRSLDRR</sequence>
<name>A0ABT3G4E6_9BACT</name>
<dbReference type="EMBL" id="JAPDDR010000006">
    <property type="protein sequence ID" value="MCW1914386.1"/>
    <property type="molecule type" value="Genomic_DNA"/>
</dbReference>
<organism evidence="1 2">
    <name type="scientific">Luteolibacter rhizosphaerae</name>
    <dbReference type="NCBI Taxonomy" id="2989719"/>
    <lineage>
        <taxon>Bacteria</taxon>
        <taxon>Pseudomonadati</taxon>
        <taxon>Verrucomicrobiota</taxon>
        <taxon>Verrucomicrobiia</taxon>
        <taxon>Verrucomicrobiales</taxon>
        <taxon>Verrucomicrobiaceae</taxon>
        <taxon>Luteolibacter</taxon>
    </lineage>
</organism>
<proteinExistence type="predicted"/>
<keyword evidence="2" id="KW-1185">Reference proteome</keyword>
<gene>
    <name evidence="1" type="ORF">OJ996_12430</name>
</gene>
<dbReference type="Proteomes" id="UP001165653">
    <property type="component" value="Unassembled WGS sequence"/>
</dbReference>
<dbReference type="RefSeq" id="WP_264513913.1">
    <property type="nucleotide sequence ID" value="NZ_JAPDDR010000006.1"/>
</dbReference>
<reference evidence="1" key="1">
    <citation type="submission" date="2022-10" db="EMBL/GenBank/DDBJ databases">
        <title>Luteolibacter sp. GHJ8, whole genome shotgun sequencing project.</title>
        <authorList>
            <person name="Zhao G."/>
            <person name="Shen L."/>
        </authorList>
    </citation>
    <scope>NUCLEOTIDE SEQUENCE</scope>
    <source>
        <strain evidence="1">GHJ8</strain>
    </source>
</reference>
<accession>A0ABT3G4E6</accession>